<dbReference type="STRING" id="1272.GCA_900014985_00383"/>
<evidence type="ECO:0008006" key="3">
    <source>
        <dbReference type="Google" id="ProtNLM"/>
    </source>
</evidence>
<dbReference type="Proteomes" id="UP000315730">
    <property type="component" value="Unassembled WGS sequence"/>
</dbReference>
<proteinExistence type="predicted"/>
<dbReference type="RefSeq" id="WP_068467362.1">
    <property type="nucleotide sequence ID" value="NZ_BJNW01000004.1"/>
</dbReference>
<sequence length="433" mass="46571">MTVTHEPRPAVTLRGPEDVLALIPHQLGRAPRNEVVLFLPGTDTGALCLVADHPPHDAEPAALGETLVDSLAHVRVGRDVLVVLYCDDARDPAEPGQALLARAALWWEAAEAAGLSLMTVVVVGPTHWWDVLAASEPLPVERIERSPVNAQMVADGSGVEPPLLAEDPRWAARLEQRAGCLSRTWAVRSGQPVTVVTQPGRPGQADHTVSGCPALAAWERVLTRVGACKTDWVEIVLDSTDDNLLLLLDGLGERCSRDALYYSWLCGESSRAVPALVGLRAAVQHMTGASSRDGAPPAALHEALMCVTAVAGEWDGPPEWERVESAQRVLQVLDGLLNAEHFAATASLSPCAQSQEARAIVAAALAQVEYFRGRAHTGARLLERRGVVVLEAGPGQAVRDVLVRLHRQPVPWWCADPSTAWPGPRWWDRGRTA</sequence>
<dbReference type="OrthoDB" id="4954868at2"/>
<evidence type="ECO:0000313" key="2">
    <source>
        <dbReference type="Proteomes" id="UP000315730"/>
    </source>
</evidence>
<comment type="caution">
    <text evidence="1">The sequence shown here is derived from an EMBL/GenBank/DDBJ whole genome shotgun (WGS) entry which is preliminary data.</text>
</comment>
<evidence type="ECO:0000313" key="1">
    <source>
        <dbReference type="EMBL" id="GEC98456.1"/>
    </source>
</evidence>
<organism evidence="1 2">
    <name type="scientific">Kocuria varians</name>
    <name type="common">Micrococcus varians</name>
    <dbReference type="NCBI Taxonomy" id="1272"/>
    <lineage>
        <taxon>Bacteria</taxon>
        <taxon>Bacillati</taxon>
        <taxon>Actinomycetota</taxon>
        <taxon>Actinomycetes</taxon>
        <taxon>Micrococcales</taxon>
        <taxon>Micrococcaceae</taxon>
        <taxon>Kocuria</taxon>
    </lineage>
</organism>
<gene>
    <name evidence="1" type="ORF">KVA01_06110</name>
</gene>
<keyword evidence="2" id="KW-1185">Reference proteome</keyword>
<accession>A0A4Y4D1I4</accession>
<protein>
    <recommendedName>
        <fullName evidence="3">DUF4192 domain-containing protein</fullName>
    </recommendedName>
</protein>
<dbReference type="AlphaFoldDB" id="A0A4Y4D1I4"/>
<reference evidence="1 2" key="1">
    <citation type="submission" date="2019-06" db="EMBL/GenBank/DDBJ databases">
        <title>Whole genome shotgun sequence of Kocuria varians NBRC 15358.</title>
        <authorList>
            <person name="Hosoyama A."/>
            <person name="Uohara A."/>
            <person name="Ohji S."/>
            <person name="Ichikawa N."/>
        </authorList>
    </citation>
    <scope>NUCLEOTIDE SEQUENCE [LARGE SCALE GENOMIC DNA]</scope>
    <source>
        <strain evidence="1 2">NBRC 15358</strain>
    </source>
</reference>
<name>A0A4Y4D1I4_KOCVA</name>
<dbReference type="EMBL" id="BJNW01000004">
    <property type="protein sequence ID" value="GEC98456.1"/>
    <property type="molecule type" value="Genomic_DNA"/>
</dbReference>